<dbReference type="EMBL" id="JAQOMS010000002">
    <property type="protein sequence ID" value="MDC2891051.1"/>
    <property type="molecule type" value="Genomic_DNA"/>
</dbReference>
<dbReference type="PANTHER" id="PTHR40980">
    <property type="entry name" value="PLUG DOMAIN-CONTAINING PROTEIN"/>
    <property type="match status" value="1"/>
</dbReference>
<reference evidence="2 3" key="1">
    <citation type="submission" date="2023-01" db="EMBL/GenBank/DDBJ databases">
        <title>Psychrosphaera sp. nov., isolated from marine algae.</title>
        <authorList>
            <person name="Bayburt H."/>
            <person name="Choi B.J."/>
            <person name="Kim J.M."/>
            <person name="Choi D.G."/>
            <person name="Jeon C.O."/>
        </authorList>
    </citation>
    <scope>NUCLEOTIDE SEQUENCE [LARGE SCALE GENOMIC DNA]</scope>
    <source>
        <strain evidence="2 3">G1-22</strain>
    </source>
</reference>
<comment type="caution">
    <text evidence="2">The sequence shown here is derived from an EMBL/GenBank/DDBJ whole genome shotgun (WGS) entry which is preliminary data.</text>
</comment>
<dbReference type="RefSeq" id="WP_272182095.1">
    <property type="nucleotide sequence ID" value="NZ_JAQOMS010000002.1"/>
</dbReference>
<gene>
    <name evidence="2" type="ORF">PN838_22840</name>
</gene>
<evidence type="ECO:0008006" key="4">
    <source>
        <dbReference type="Google" id="ProtNLM"/>
    </source>
</evidence>
<dbReference type="PANTHER" id="PTHR40980:SF3">
    <property type="entry name" value="TONB-DEPENDENT RECEPTOR-LIKE BETA-BARREL DOMAIN-CONTAINING PROTEIN"/>
    <property type="match status" value="1"/>
</dbReference>
<evidence type="ECO:0000256" key="1">
    <source>
        <dbReference type="SAM" id="MobiDB-lite"/>
    </source>
</evidence>
<dbReference type="Proteomes" id="UP001528411">
    <property type="component" value="Unassembled WGS sequence"/>
</dbReference>
<evidence type="ECO:0000313" key="3">
    <source>
        <dbReference type="Proteomes" id="UP001528411"/>
    </source>
</evidence>
<sequence length="106" mass="11740">MTQTRSEFNGRDSFTADSGRGLSFQDVPPEMMAGVDIYKNQTADMIEGGIAGTISLRTRRPFDQAGRQLAFSADWTRGDIAKETTPTFSGLYSDRWDKGELGEFGF</sequence>
<name>A0ABT5FIN7_9GAMM</name>
<organism evidence="2 3">
    <name type="scientific">Psychrosphaera algicola</name>
    <dbReference type="NCBI Taxonomy" id="3023714"/>
    <lineage>
        <taxon>Bacteria</taxon>
        <taxon>Pseudomonadati</taxon>
        <taxon>Pseudomonadota</taxon>
        <taxon>Gammaproteobacteria</taxon>
        <taxon>Alteromonadales</taxon>
        <taxon>Pseudoalteromonadaceae</taxon>
        <taxon>Psychrosphaera</taxon>
    </lineage>
</organism>
<accession>A0ABT5FIN7</accession>
<protein>
    <recommendedName>
        <fullName evidence="4">TonB-dependent receptor</fullName>
    </recommendedName>
</protein>
<keyword evidence="3" id="KW-1185">Reference proteome</keyword>
<dbReference type="SUPFAM" id="SSF56935">
    <property type="entry name" value="Porins"/>
    <property type="match status" value="1"/>
</dbReference>
<evidence type="ECO:0000313" key="2">
    <source>
        <dbReference type="EMBL" id="MDC2891051.1"/>
    </source>
</evidence>
<feature type="region of interest" description="Disordered" evidence="1">
    <location>
        <begin position="1"/>
        <end position="25"/>
    </location>
</feature>
<proteinExistence type="predicted"/>